<evidence type="ECO:0000259" key="1">
    <source>
        <dbReference type="PROSITE" id="PS50404"/>
    </source>
</evidence>
<dbReference type="InterPro" id="IPR050983">
    <property type="entry name" value="GST_Omega/HSP26"/>
</dbReference>
<dbReference type="Gene3D" id="1.20.1050.10">
    <property type="match status" value="1"/>
</dbReference>
<dbReference type="NCBIfam" id="NF007702">
    <property type="entry name" value="PRK10387.1"/>
    <property type="match status" value="1"/>
</dbReference>
<proteinExistence type="predicted"/>
<reference evidence="2 3" key="1">
    <citation type="submission" date="2014-08" db="EMBL/GenBank/DDBJ databases">
        <title>Chaperone-usher fimbriae in a diverse selection of Gallibacterium genomes.</title>
        <authorList>
            <person name="Kudirkiene E."/>
            <person name="Bager R.J."/>
            <person name="Johnson T.J."/>
            <person name="Bojesen A.M."/>
        </authorList>
    </citation>
    <scope>NUCLEOTIDE SEQUENCE [LARGE SCALE GENOMIC DNA]</scope>
    <source>
        <strain evidence="2 3">CCM5976</strain>
    </source>
</reference>
<evidence type="ECO:0000313" key="2">
    <source>
        <dbReference type="EMBL" id="KGQ33733.1"/>
    </source>
</evidence>
<evidence type="ECO:0000313" key="3">
    <source>
        <dbReference type="Proteomes" id="UP000030418"/>
    </source>
</evidence>
<gene>
    <name evidence="2" type="ORF">P375_02445</name>
</gene>
<dbReference type="SUPFAM" id="SSF52833">
    <property type="entry name" value="Thioredoxin-like"/>
    <property type="match status" value="1"/>
</dbReference>
<dbReference type="AlphaFoldDB" id="A0A0A2XNF8"/>
<dbReference type="Proteomes" id="UP000030418">
    <property type="component" value="Unassembled WGS sequence"/>
</dbReference>
<protein>
    <submittedName>
        <fullName evidence="2">Glutaredoxin</fullName>
    </submittedName>
</protein>
<dbReference type="SFLD" id="SFLDG01183">
    <property type="entry name" value="Grx2-like"/>
    <property type="match status" value="1"/>
</dbReference>
<dbReference type="InterPro" id="IPR011767">
    <property type="entry name" value="GLR_AS"/>
</dbReference>
<dbReference type="EMBL" id="JPXY01000013">
    <property type="protein sequence ID" value="KGQ33733.1"/>
    <property type="molecule type" value="Genomic_DNA"/>
</dbReference>
<dbReference type="InterPro" id="IPR004045">
    <property type="entry name" value="Glutathione_S-Trfase_N"/>
</dbReference>
<dbReference type="InterPro" id="IPR036249">
    <property type="entry name" value="Thioredoxin-like_sf"/>
</dbReference>
<dbReference type="InterPro" id="IPR036282">
    <property type="entry name" value="Glutathione-S-Trfase_C_sf"/>
</dbReference>
<dbReference type="PROSITE" id="PS51354">
    <property type="entry name" value="GLUTAREDOXIN_2"/>
    <property type="match status" value="1"/>
</dbReference>
<feature type="domain" description="GST N-terminal" evidence="1">
    <location>
        <begin position="1"/>
        <end position="77"/>
    </location>
</feature>
<keyword evidence="3" id="KW-1185">Reference proteome</keyword>
<dbReference type="Gene3D" id="3.40.30.10">
    <property type="entry name" value="Glutaredoxin"/>
    <property type="match status" value="1"/>
</dbReference>
<dbReference type="InterPro" id="IPR040079">
    <property type="entry name" value="Glutathione_S-Trfase"/>
</dbReference>
<accession>A0A0A2XNF8</accession>
<sequence length="215" mass="24560">MRLYTYEHCPYCVRARMIFGLKNIPVDVIVLANHHEDTPMQLVGRKVVPILADSDGMVMPESLDIVRYVDKKYGEPCLKENVREEVSQWLQKVGSYYNHLVIPRFTQIGLKEFAMPESVEYFTMKKSKIIGNFAENLAQTPQYLAKINQDLKELNDLIISPKASSGELSIEDIVLFPVLRNLTIVKGIEFPNKVAAYVKKMSLMSGIELYTDRAV</sequence>
<dbReference type="PANTHER" id="PTHR43968">
    <property type="match status" value="1"/>
</dbReference>
<dbReference type="Pfam" id="PF13417">
    <property type="entry name" value="GST_N_3"/>
    <property type="match status" value="1"/>
</dbReference>
<dbReference type="PROSITE" id="PS00195">
    <property type="entry name" value="GLUTAREDOXIN_1"/>
    <property type="match status" value="1"/>
</dbReference>
<dbReference type="SUPFAM" id="SSF47616">
    <property type="entry name" value="GST C-terminal domain-like"/>
    <property type="match status" value="1"/>
</dbReference>
<dbReference type="RefSeq" id="WP_039133949.1">
    <property type="nucleotide sequence ID" value="NZ_JPXY01000013.1"/>
</dbReference>
<dbReference type="SFLD" id="SFLDS00019">
    <property type="entry name" value="Glutathione_Transferase_(cytos"/>
    <property type="match status" value="1"/>
</dbReference>
<dbReference type="InterPro" id="IPR007494">
    <property type="entry name" value="Glutaredoxin2_C"/>
</dbReference>
<dbReference type="GO" id="GO:0005829">
    <property type="term" value="C:cytosol"/>
    <property type="evidence" value="ECO:0007669"/>
    <property type="project" value="InterPro"/>
</dbReference>
<dbReference type="PROSITE" id="PS50404">
    <property type="entry name" value="GST_NTER"/>
    <property type="match status" value="1"/>
</dbReference>
<comment type="caution">
    <text evidence="2">The sequence shown here is derived from an EMBL/GenBank/DDBJ whole genome shotgun (WGS) entry which is preliminary data.</text>
</comment>
<dbReference type="InterPro" id="IPR011901">
    <property type="entry name" value="Grx2"/>
</dbReference>
<dbReference type="Pfam" id="PF04399">
    <property type="entry name" value="Glutaredoxin2_C"/>
    <property type="match status" value="1"/>
</dbReference>
<dbReference type="SFLD" id="SFLDG01204">
    <property type="entry name" value="Grx2-like.1"/>
    <property type="match status" value="1"/>
</dbReference>
<dbReference type="CDD" id="cd03199">
    <property type="entry name" value="GST_C_GRX2"/>
    <property type="match status" value="1"/>
</dbReference>
<dbReference type="PANTHER" id="PTHR43968:SF6">
    <property type="entry name" value="GLUTATHIONE S-TRANSFERASE OMEGA"/>
    <property type="match status" value="1"/>
</dbReference>
<dbReference type="NCBIfam" id="TIGR02182">
    <property type="entry name" value="GRXB"/>
    <property type="match status" value="1"/>
</dbReference>
<organism evidence="2 3">
    <name type="scientific">Gallibacterium genomosp. 2</name>
    <dbReference type="NCBI Taxonomy" id="155517"/>
    <lineage>
        <taxon>Bacteria</taxon>
        <taxon>Pseudomonadati</taxon>
        <taxon>Pseudomonadota</taxon>
        <taxon>Gammaproteobacteria</taxon>
        <taxon>Pasteurellales</taxon>
        <taxon>Pasteurellaceae</taxon>
        <taxon>Gallibacterium</taxon>
    </lineage>
</organism>
<name>A0A0A2XNF8_9PAST</name>